<feature type="transmembrane region" description="Helical" evidence="1">
    <location>
        <begin position="12"/>
        <end position="35"/>
    </location>
</feature>
<reference evidence="2 3" key="1">
    <citation type="submission" date="2024-07" db="EMBL/GenBank/DDBJ databases">
        <title>Section-level genome sequencing and comparative genomics of Aspergillus sections Usti and Cavernicolus.</title>
        <authorList>
            <consortium name="Lawrence Berkeley National Laboratory"/>
            <person name="Nybo J.L."/>
            <person name="Vesth T.C."/>
            <person name="Theobald S."/>
            <person name="Frisvad J.C."/>
            <person name="Larsen T.O."/>
            <person name="Kjaerboelling I."/>
            <person name="Rothschild-Mancinelli K."/>
            <person name="Lyhne E.K."/>
            <person name="Kogle M.E."/>
            <person name="Barry K."/>
            <person name="Clum A."/>
            <person name="Na H."/>
            <person name="Ledsgaard L."/>
            <person name="Lin J."/>
            <person name="Lipzen A."/>
            <person name="Kuo A."/>
            <person name="Riley R."/>
            <person name="Mondo S."/>
            <person name="LaButti K."/>
            <person name="Haridas S."/>
            <person name="Pangalinan J."/>
            <person name="Salamov A.A."/>
            <person name="Simmons B.A."/>
            <person name="Magnuson J.K."/>
            <person name="Chen J."/>
            <person name="Drula E."/>
            <person name="Henrissat B."/>
            <person name="Wiebenga A."/>
            <person name="Lubbers R.J."/>
            <person name="Gomes A.C."/>
            <person name="Macurrencykelacurrency M.R."/>
            <person name="Stajich J."/>
            <person name="Grigoriev I.V."/>
            <person name="Mortensen U.H."/>
            <person name="De vries R.P."/>
            <person name="Baker S.E."/>
            <person name="Andersen M.R."/>
        </authorList>
    </citation>
    <scope>NUCLEOTIDE SEQUENCE [LARGE SCALE GENOMIC DNA]</scope>
    <source>
        <strain evidence="2 3">CBS 756.74</strain>
    </source>
</reference>
<keyword evidence="1" id="KW-0472">Membrane</keyword>
<evidence type="ECO:0000313" key="3">
    <source>
        <dbReference type="Proteomes" id="UP001610444"/>
    </source>
</evidence>
<name>A0ABR4KU09_9EURO</name>
<protein>
    <submittedName>
        <fullName evidence="2">Uncharacterized protein</fullName>
    </submittedName>
</protein>
<organism evidence="2 3">
    <name type="scientific">Aspergillus pseudodeflectus</name>
    <dbReference type="NCBI Taxonomy" id="176178"/>
    <lineage>
        <taxon>Eukaryota</taxon>
        <taxon>Fungi</taxon>
        <taxon>Dikarya</taxon>
        <taxon>Ascomycota</taxon>
        <taxon>Pezizomycotina</taxon>
        <taxon>Eurotiomycetes</taxon>
        <taxon>Eurotiomycetidae</taxon>
        <taxon>Eurotiales</taxon>
        <taxon>Aspergillaceae</taxon>
        <taxon>Aspergillus</taxon>
        <taxon>Aspergillus subgen. Nidulantes</taxon>
    </lineage>
</organism>
<proteinExistence type="predicted"/>
<evidence type="ECO:0000256" key="1">
    <source>
        <dbReference type="SAM" id="Phobius"/>
    </source>
</evidence>
<gene>
    <name evidence="2" type="ORF">BJX68DRAFT_231118</name>
</gene>
<dbReference type="GeneID" id="98154467"/>
<dbReference type="EMBL" id="JBFXLR010000009">
    <property type="protein sequence ID" value="KAL2855760.1"/>
    <property type="molecule type" value="Genomic_DNA"/>
</dbReference>
<keyword evidence="3" id="KW-1185">Reference proteome</keyword>
<keyword evidence="1" id="KW-0812">Transmembrane</keyword>
<sequence>MHGFQTPFPAPFTFIQARCLIFCPVCYYIFAYCLLFQNDVSIHPVLGNNRPPL</sequence>
<accession>A0ABR4KU09</accession>
<dbReference type="RefSeq" id="XP_070902167.1">
    <property type="nucleotide sequence ID" value="XM_071039303.1"/>
</dbReference>
<comment type="caution">
    <text evidence="2">The sequence shown here is derived from an EMBL/GenBank/DDBJ whole genome shotgun (WGS) entry which is preliminary data.</text>
</comment>
<evidence type="ECO:0000313" key="2">
    <source>
        <dbReference type="EMBL" id="KAL2855760.1"/>
    </source>
</evidence>
<dbReference type="Proteomes" id="UP001610444">
    <property type="component" value="Unassembled WGS sequence"/>
</dbReference>
<keyword evidence="1" id="KW-1133">Transmembrane helix</keyword>